<evidence type="ECO:0000313" key="9">
    <source>
        <dbReference type="Proteomes" id="UP000295247"/>
    </source>
</evidence>
<dbReference type="PANTHER" id="PTHR42921">
    <property type="entry name" value="ACETOACETYL-COA SYNTHETASE"/>
    <property type="match status" value="1"/>
</dbReference>
<dbReference type="RefSeq" id="WP_132230161.1">
    <property type="nucleotide sequence ID" value="NZ_NRRH01000022.1"/>
</dbReference>
<evidence type="ECO:0000313" key="8">
    <source>
        <dbReference type="EMBL" id="TCW34662.1"/>
    </source>
</evidence>
<evidence type="ECO:0000259" key="6">
    <source>
        <dbReference type="Pfam" id="PF13193"/>
    </source>
</evidence>
<protein>
    <submittedName>
        <fullName evidence="8">Acetoacetyl-CoA synthetase</fullName>
    </submittedName>
</protein>
<feature type="domain" description="AMP-binding enzyme C-terminal" evidence="6">
    <location>
        <begin position="548"/>
        <end position="619"/>
    </location>
</feature>
<comment type="caution">
    <text evidence="8">The sequence shown here is derived from an EMBL/GenBank/DDBJ whole genome shotgun (WGS) entry which is preliminary data.</text>
</comment>
<evidence type="ECO:0000256" key="3">
    <source>
        <dbReference type="ARBA" id="ARBA00022741"/>
    </source>
</evidence>
<dbReference type="InterPro" id="IPR042099">
    <property type="entry name" value="ANL_N_sf"/>
</dbReference>
<dbReference type="PANTHER" id="PTHR42921:SF1">
    <property type="entry name" value="ACETOACETYL-COA SYNTHETASE"/>
    <property type="match status" value="1"/>
</dbReference>
<dbReference type="Pfam" id="PF00501">
    <property type="entry name" value="AMP-binding"/>
    <property type="match status" value="1"/>
</dbReference>
<sequence>MTTERAEILWQPDAHALNDSVMARYRDWLAREGYGSFSDYGALHQWSITQTEAFWESLWRFSGVIASRGYTRVLADPGLPPRGWFEGARLNFAENLLRHALRHPDSQECVTEVGESRATVRLGRGALLAQVGALQGWLRAQGVGVGDRVAGVVANTHEALVAMLATTGLGAIWSSASPDFGTAAILDRFGQIRPKVLLTVTGYRYQGRDHDRGAQNRALAAALPGLERVLSIALLPASAHPDDPVFVPWEQALAAHVGALPEFVQLPPDHPVYILYSSGTTGVPKCIVHGAAGMLLNHSKELLLHADLGPGDSLCYFTTTGWMMWNWMASALLTGARLVLYDGSPAQPSLERLWALLAQERVSHFGTSAKYLGNCRKQGLTPGAEHDLAALRVLFSTGSPLLAEDYDWVYERVGRGLMLSSISGGTDICGCFVGGSPLVAVRRGEIPCRLLGVDVRAFDPEGRDTEGARGELVCLGPLPCMPVGFWDDADSSRYRDAYFSRFPGVWAHGDFVEFTAHGGAIIHGRADATLNPGGVRIGTAELYRQVETLPEIADSLVVGAPLPDGDVEVLLLVVMAEGHALDAAMIQTIRQRIRANASPRHVPARILAVSQVPYTRSGKKVELAVARMLRGETGGDNAHALANPEALAEIAAVLAEPAPQRRDTPAAAL</sequence>
<accession>A0A4R4A747</accession>
<dbReference type="PROSITE" id="PS00455">
    <property type="entry name" value="AMP_BINDING"/>
    <property type="match status" value="1"/>
</dbReference>
<dbReference type="Gene3D" id="3.30.300.30">
    <property type="match status" value="1"/>
</dbReference>
<dbReference type="InterPro" id="IPR005914">
    <property type="entry name" value="Acac_CoA_synth"/>
</dbReference>
<keyword evidence="4" id="KW-0067">ATP-binding</keyword>
<evidence type="ECO:0000259" key="5">
    <source>
        <dbReference type="Pfam" id="PF00501"/>
    </source>
</evidence>
<organism evidence="8 9">
    <name type="scientific">Marichromatium gracile</name>
    <name type="common">Chromatium gracile</name>
    <dbReference type="NCBI Taxonomy" id="1048"/>
    <lineage>
        <taxon>Bacteria</taxon>
        <taxon>Pseudomonadati</taxon>
        <taxon>Pseudomonadota</taxon>
        <taxon>Gammaproteobacteria</taxon>
        <taxon>Chromatiales</taxon>
        <taxon>Chromatiaceae</taxon>
        <taxon>Marichromatium</taxon>
    </lineage>
</organism>
<feature type="domain" description="Acetyl-coenzyme A synthetase N-terminal" evidence="7">
    <location>
        <begin position="40"/>
        <end position="95"/>
    </location>
</feature>
<evidence type="ECO:0000256" key="1">
    <source>
        <dbReference type="ARBA" id="ARBA00006432"/>
    </source>
</evidence>
<keyword evidence="3" id="KW-0547">Nucleotide-binding</keyword>
<keyword evidence="2" id="KW-0436">Ligase</keyword>
<comment type="similarity">
    <text evidence="1">Belongs to the ATP-dependent AMP-binding enzyme family.</text>
</comment>
<dbReference type="EMBL" id="SMDC01000009">
    <property type="protein sequence ID" value="TCW34662.1"/>
    <property type="molecule type" value="Genomic_DNA"/>
</dbReference>
<dbReference type="AlphaFoldDB" id="A0A4R4A747"/>
<dbReference type="NCBIfam" id="TIGR01217">
    <property type="entry name" value="ac_ac_CoA_syn"/>
    <property type="match status" value="1"/>
</dbReference>
<dbReference type="NCBIfam" id="NF002937">
    <property type="entry name" value="PRK03584.1"/>
    <property type="match status" value="1"/>
</dbReference>
<dbReference type="GO" id="GO:0005524">
    <property type="term" value="F:ATP binding"/>
    <property type="evidence" value="ECO:0007669"/>
    <property type="project" value="UniProtKB-KW"/>
</dbReference>
<dbReference type="Pfam" id="PF16177">
    <property type="entry name" value="ACAS_N"/>
    <property type="match status" value="1"/>
</dbReference>
<dbReference type="InterPro" id="IPR020845">
    <property type="entry name" value="AMP-binding_CS"/>
</dbReference>
<dbReference type="GO" id="GO:0030729">
    <property type="term" value="F:acetoacetate-CoA ligase activity"/>
    <property type="evidence" value="ECO:0007669"/>
    <property type="project" value="InterPro"/>
</dbReference>
<dbReference type="InterPro" id="IPR032387">
    <property type="entry name" value="ACAS_N"/>
</dbReference>
<dbReference type="Gene3D" id="3.40.50.12780">
    <property type="entry name" value="N-terminal domain of ligase-like"/>
    <property type="match status" value="1"/>
</dbReference>
<gene>
    <name evidence="8" type="ORF">EDC29_10922</name>
</gene>
<name>A0A4R4A747_MARGR</name>
<evidence type="ECO:0000259" key="7">
    <source>
        <dbReference type="Pfam" id="PF16177"/>
    </source>
</evidence>
<dbReference type="InterPro" id="IPR025110">
    <property type="entry name" value="AMP-bd_C"/>
</dbReference>
<feature type="domain" description="AMP-dependent synthetase/ligase" evidence="5">
    <location>
        <begin position="99"/>
        <end position="477"/>
    </location>
</feature>
<dbReference type="Proteomes" id="UP000295247">
    <property type="component" value="Unassembled WGS sequence"/>
</dbReference>
<dbReference type="InterPro" id="IPR045851">
    <property type="entry name" value="AMP-bd_C_sf"/>
</dbReference>
<dbReference type="InterPro" id="IPR000873">
    <property type="entry name" value="AMP-dep_synth/lig_dom"/>
</dbReference>
<dbReference type="GO" id="GO:0006629">
    <property type="term" value="P:lipid metabolic process"/>
    <property type="evidence" value="ECO:0007669"/>
    <property type="project" value="InterPro"/>
</dbReference>
<dbReference type="Pfam" id="PF13193">
    <property type="entry name" value="AMP-binding_C"/>
    <property type="match status" value="1"/>
</dbReference>
<proteinExistence type="inferred from homology"/>
<reference evidence="8 9" key="1">
    <citation type="submission" date="2019-03" db="EMBL/GenBank/DDBJ databases">
        <title>Genomic Encyclopedia of Type Strains, Phase IV (KMG-IV): sequencing the most valuable type-strain genomes for metagenomic binning, comparative biology and taxonomic classification.</title>
        <authorList>
            <person name="Goeker M."/>
        </authorList>
    </citation>
    <scope>NUCLEOTIDE SEQUENCE [LARGE SCALE GENOMIC DNA]</scope>
    <source>
        <strain evidence="8 9">DSM 203</strain>
    </source>
</reference>
<dbReference type="SUPFAM" id="SSF56801">
    <property type="entry name" value="Acetyl-CoA synthetase-like"/>
    <property type="match status" value="1"/>
</dbReference>
<evidence type="ECO:0000256" key="4">
    <source>
        <dbReference type="ARBA" id="ARBA00022840"/>
    </source>
</evidence>
<evidence type="ECO:0000256" key="2">
    <source>
        <dbReference type="ARBA" id="ARBA00022598"/>
    </source>
</evidence>